<evidence type="ECO:0000313" key="4">
    <source>
        <dbReference type="Proteomes" id="UP000253314"/>
    </source>
</evidence>
<evidence type="ECO:0000256" key="1">
    <source>
        <dbReference type="ARBA" id="ARBA00022801"/>
    </source>
</evidence>
<name>A0A366XZQ6_9BACI</name>
<feature type="short sequence motif" description="HXTX 2" evidence="2">
    <location>
        <begin position="134"/>
        <end position="137"/>
    </location>
</feature>
<feature type="active site" description="Proton donor" evidence="2">
    <location>
        <position position="48"/>
    </location>
</feature>
<dbReference type="Pfam" id="PF13563">
    <property type="entry name" value="2_5_RNA_ligase2"/>
    <property type="match status" value="1"/>
</dbReference>
<dbReference type="GO" id="GO:0004113">
    <property type="term" value="F:2',3'-cyclic-nucleotide 3'-phosphodiesterase activity"/>
    <property type="evidence" value="ECO:0007669"/>
    <property type="project" value="InterPro"/>
</dbReference>
<dbReference type="Proteomes" id="UP000253314">
    <property type="component" value="Unassembled WGS sequence"/>
</dbReference>
<dbReference type="EC" id="3.1.4.58" evidence="2"/>
<dbReference type="AlphaFoldDB" id="A0A366XZQ6"/>
<keyword evidence="4" id="KW-1185">Reference proteome</keyword>
<protein>
    <recommendedName>
        <fullName evidence="2">RNA 2',3'-cyclic phosphodiesterase</fullName>
        <shortName evidence="2">RNA 2',3'-CPDase</shortName>
        <ecNumber evidence="2">3.1.4.58</ecNumber>
    </recommendedName>
</protein>
<dbReference type="PANTHER" id="PTHR35561:SF1">
    <property type="entry name" value="RNA 2',3'-CYCLIC PHOSPHODIESTERASE"/>
    <property type="match status" value="1"/>
</dbReference>
<dbReference type="InterPro" id="IPR009097">
    <property type="entry name" value="Cyclic_Pdiesterase"/>
</dbReference>
<dbReference type="EMBL" id="QOCW01000001">
    <property type="protein sequence ID" value="RBW71417.1"/>
    <property type="molecule type" value="Genomic_DNA"/>
</dbReference>
<proteinExistence type="inferred from homology"/>
<dbReference type="SUPFAM" id="SSF55144">
    <property type="entry name" value="LigT-like"/>
    <property type="match status" value="1"/>
</dbReference>
<keyword evidence="1 2" id="KW-0378">Hydrolase</keyword>
<evidence type="ECO:0000256" key="2">
    <source>
        <dbReference type="HAMAP-Rule" id="MF_01940"/>
    </source>
</evidence>
<evidence type="ECO:0000313" key="3">
    <source>
        <dbReference type="EMBL" id="RBW71417.1"/>
    </source>
</evidence>
<dbReference type="NCBIfam" id="TIGR02258">
    <property type="entry name" value="2_5_ligase"/>
    <property type="match status" value="1"/>
</dbReference>
<comment type="function">
    <text evidence="2">Hydrolyzes RNA 2',3'-cyclic phosphodiester to an RNA 2'-phosphomonoester.</text>
</comment>
<dbReference type="OrthoDB" id="9789350at2"/>
<gene>
    <name evidence="3" type="primary">thpR</name>
    <name evidence="3" type="ORF">DS031_01325</name>
</gene>
<comment type="catalytic activity">
    <reaction evidence="2">
        <text>a 3'-end 2',3'-cyclophospho-ribonucleotide-RNA + H2O = a 3'-end 2'-phospho-ribonucleotide-RNA + H(+)</text>
        <dbReference type="Rhea" id="RHEA:11828"/>
        <dbReference type="Rhea" id="RHEA-COMP:10464"/>
        <dbReference type="Rhea" id="RHEA-COMP:17353"/>
        <dbReference type="ChEBI" id="CHEBI:15377"/>
        <dbReference type="ChEBI" id="CHEBI:15378"/>
        <dbReference type="ChEBI" id="CHEBI:83064"/>
        <dbReference type="ChEBI" id="CHEBI:173113"/>
        <dbReference type="EC" id="3.1.4.58"/>
    </reaction>
</comment>
<feature type="short sequence motif" description="HXTX 1" evidence="2">
    <location>
        <begin position="48"/>
        <end position="51"/>
    </location>
</feature>
<dbReference type="PANTHER" id="PTHR35561">
    <property type="entry name" value="RNA 2',3'-CYCLIC PHOSPHODIESTERASE"/>
    <property type="match status" value="1"/>
</dbReference>
<feature type="active site" description="Proton acceptor" evidence="2">
    <location>
        <position position="134"/>
    </location>
</feature>
<dbReference type="InterPro" id="IPR004175">
    <property type="entry name" value="RNA_CPDase"/>
</dbReference>
<dbReference type="HAMAP" id="MF_01940">
    <property type="entry name" value="RNA_CPDase"/>
    <property type="match status" value="1"/>
</dbReference>
<organism evidence="3 4">
    <name type="scientific">Bacillus taeanensis</name>
    <dbReference type="NCBI Taxonomy" id="273032"/>
    <lineage>
        <taxon>Bacteria</taxon>
        <taxon>Bacillati</taxon>
        <taxon>Bacillota</taxon>
        <taxon>Bacilli</taxon>
        <taxon>Bacillales</taxon>
        <taxon>Bacillaceae</taxon>
        <taxon>Bacillus</taxon>
    </lineage>
</organism>
<sequence>MKSMKKLNPHFFLAVPISGEIRQYLHDWTQEVQNHYPFKQWVHLEDYHITLSFLGKASLEQIEGIKKEVEKTAANHQSFSLTIDELNIFGREQSPRIFWVGVVESKPLRSLQKDVKNVCEREGFLLEKRPYKPHITLAKKWVADKVFPYADVKKRIAKNDELTWDVKEIVLYETHLDRIPKYEAVKSFTLKD</sequence>
<dbReference type="GO" id="GO:0008664">
    <property type="term" value="F:RNA 2',3'-cyclic 3'-phosphodiesterase activity"/>
    <property type="evidence" value="ECO:0007669"/>
    <property type="project" value="UniProtKB-EC"/>
</dbReference>
<comment type="caution">
    <text evidence="3">The sequence shown here is derived from an EMBL/GenBank/DDBJ whole genome shotgun (WGS) entry which is preliminary data.</text>
</comment>
<dbReference type="Gene3D" id="3.90.1140.10">
    <property type="entry name" value="Cyclic phosphodiesterase"/>
    <property type="match status" value="1"/>
</dbReference>
<comment type="similarity">
    <text evidence="2">Belongs to the 2H phosphoesterase superfamily. ThpR family.</text>
</comment>
<reference evidence="3 4" key="1">
    <citation type="submission" date="2018-07" db="EMBL/GenBank/DDBJ databases">
        <title>Lottiidibacillus patelloidae gen. nov., sp. nov., isolated from the intestinal tract of a marine limpet and the reclassification of B. taeanensis BH030017T, B. algicola KMM 3737T and B. hwajinpoensis SW-72T as genus Lottiidibacillus.</title>
        <authorList>
            <person name="Liu R."/>
            <person name="Huang Z."/>
        </authorList>
    </citation>
    <scope>NUCLEOTIDE SEQUENCE [LARGE SCALE GENOMIC DNA]</scope>
    <source>
        <strain evidence="3 4">BH030017</strain>
    </source>
</reference>
<accession>A0A366XZQ6</accession>